<name>A0ABP7MM86_9BACT</name>
<keyword evidence="4" id="KW-1185">Reference proteome</keyword>
<accession>A0ABP7MM86</accession>
<evidence type="ECO:0000256" key="1">
    <source>
        <dbReference type="SAM" id="SignalP"/>
    </source>
</evidence>
<dbReference type="EMBL" id="BAABDH010000016">
    <property type="protein sequence ID" value="GAA3924459.1"/>
    <property type="molecule type" value="Genomic_DNA"/>
</dbReference>
<feature type="signal peptide" evidence="1">
    <location>
        <begin position="1"/>
        <end position="22"/>
    </location>
</feature>
<dbReference type="SUPFAM" id="SSF53474">
    <property type="entry name" value="alpha/beta-Hydrolases"/>
    <property type="match status" value="1"/>
</dbReference>
<feature type="chain" id="PRO_5045594271" evidence="1">
    <location>
        <begin position="23"/>
        <end position="282"/>
    </location>
</feature>
<reference evidence="4" key="1">
    <citation type="journal article" date="2019" name="Int. J. Syst. Evol. Microbiol.">
        <title>The Global Catalogue of Microorganisms (GCM) 10K type strain sequencing project: providing services to taxonomists for standard genome sequencing and annotation.</title>
        <authorList>
            <consortium name="The Broad Institute Genomics Platform"/>
            <consortium name="The Broad Institute Genome Sequencing Center for Infectious Disease"/>
            <person name="Wu L."/>
            <person name="Ma J."/>
        </authorList>
    </citation>
    <scope>NUCLEOTIDE SEQUENCE [LARGE SCALE GENOMIC DNA]</scope>
    <source>
        <strain evidence="4">JCM 17214</strain>
    </source>
</reference>
<comment type="caution">
    <text evidence="3">The sequence shown here is derived from an EMBL/GenBank/DDBJ whole genome shotgun (WGS) entry which is preliminary data.</text>
</comment>
<dbReference type="InterPro" id="IPR022742">
    <property type="entry name" value="Hydrolase_4"/>
</dbReference>
<keyword evidence="1" id="KW-0732">Signal</keyword>
<dbReference type="PANTHER" id="PTHR12277:SF81">
    <property type="entry name" value="PROTEIN ABHD13"/>
    <property type="match status" value="1"/>
</dbReference>
<gene>
    <name evidence="3" type="ORF">GCM10022406_08220</name>
</gene>
<evidence type="ECO:0000259" key="2">
    <source>
        <dbReference type="Pfam" id="PF12146"/>
    </source>
</evidence>
<proteinExistence type="predicted"/>
<feature type="domain" description="Serine aminopeptidase S33" evidence="2">
    <location>
        <begin position="77"/>
        <end position="162"/>
    </location>
</feature>
<dbReference type="Pfam" id="PF12146">
    <property type="entry name" value="Hydrolase_4"/>
    <property type="match status" value="1"/>
</dbReference>
<organism evidence="3 4">
    <name type="scientific">Hymenobacter algoricola</name>
    <dbReference type="NCBI Taxonomy" id="486267"/>
    <lineage>
        <taxon>Bacteria</taxon>
        <taxon>Pseudomonadati</taxon>
        <taxon>Bacteroidota</taxon>
        <taxon>Cytophagia</taxon>
        <taxon>Cytophagales</taxon>
        <taxon>Hymenobacteraceae</taxon>
        <taxon>Hymenobacter</taxon>
    </lineage>
</organism>
<dbReference type="PANTHER" id="PTHR12277">
    <property type="entry name" value="ALPHA/BETA HYDROLASE DOMAIN-CONTAINING PROTEIN"/>
    <property type="match status" value="1"/>
</dbReference>
<dbReference type="Proteomes" id="UP001499909">
    <property type="component" value="Unassembled WGS sequence"/>
</dbReference>
<evidence type="ECO:0000313" key="3">
    <source>
        <dbReference type="EMBL" id="GAA3924459.1"/>
    </source>
</evidence>
<dbReference type="InterPro" id="IPR029058">
    <property type="entry name" value="AB_hydrolase_fold"/>
</dbReference>
<keyword evidence="3" id="KW-0378">Hydrolase</keyword>
<evidence type="ECO:0000313" key="4">
    <source>
        <dbReference type="Proteomes" id="UP001499909"/>
    </source>
</evidence>
<dbReference type="GO" id="GO:0016787">
    <property type="term" value="F:hydrolase activity"/>
    <property type="evidence" value="ECO:0007669"/>
    <property type="project" value="UniProtKB-KW"/>
</dbReference>
<protein>
    <submittedName>
        <fullName evidence="3">Alpha/beta fold hydrolase</fullName>
    </submittedName>
</protein>
<dbReference type="Gene3D" id="3.40.50.1820">
    <property type="entry name" value="alpha/beta hydrolase"/>
    <property type="match status" value="1"/>
</dbReference>
<sequence>MATWKVLIGLCLLLGATPDAWALKPDRVYHQTPDSLGLAYTARVLKTPDGAAINTWTFVPAAAKNRHTTVVLAYADAGNMGSFLYHANALSQAGYQVVTFDYRGFGQSSDFAMNPSQLYYPEFAEDLRTVVRAARRQFPQQKLGVVSLSMGTIVAATVAAEGKLDFLVGDGFVTNPQEFIGRVKLAKNKDVLLPAAASQYPQLLAKVKCPMLVFSGTQDQVTTLADSQQLVARKDRHRELVQFEGGHMAGFAVLSRQPISFQTFGDLYVERISAFLSKAGLG</sequence>